<proteinExistence type="inferred from homology"/>
<evidence type="ECO:0000256" key="1">
    <source>
        <dbReference type="ARBA" id="ARBA00005854"/>
    </source>
</evidence>
<accession>A0A0R2H5Q5</accession>
<comment type="caution">
    <text evidence="7">The sequence shown here is derived from an EMBL/GenBank/DDBJ whole genome shotgun (WGS) entry which is preliminary data.</text>
</comment>
<gene>
    <name evidence="7" type="ORF">IV41_GL000650</name>
</gene>
<sequence length="337" mass="37806">MEAKVMKIIAYGIREDEKPYVAEWQEQHPDVQVKIVEELLLDSTVDQAEGFDGVVAYQQAPYTDNVLKTLAGYGIHYLSLRNVGVDNLNPVAVKENDFKITNVPVYSPAAIAEFSVTQLMNLLRRTKEYFRKFDRRDYRWAPEISQELNQQVVGVIGTGHIGQVAIDIYKGFGAKVIAYDKFHNPELEKEGLYVDSLDELFAQATVVTLHIPLFPETENMLNKEAFDKMNDGVFIVNASRGPLIDEKALIDALDSGKVAGAALDVLVDETKVFNHNMAGKNMDYPEFWNLESRGNVLISPHTAFYTNVAVENMVKQSLDANLSLIQTGASDHEVKFN</sequence>
<dbReference type="Pfam" id="PF02826">
    <property type="entry name" value="2-Hacid_dh_C"/>
    <property type="match status" value="1"/>
</dbReference>
<name>A0A0R2H5Q5_9LACO</name>
<evidence type="ECO:0000313" key="8">
    <source>
        <dbReference type="Proteomes" id="UP000051639"/>
    </source>
</evidence>
<comment type="similarity">
    <text evidence="1 4">Belongs to the D-isomer specific 2-hydroxyacid dehydrogenase family.</text>
</comment>
<protein>
    <submittedName>
        <fullName evidence="7">D-lactate dehydrogenase</fullName>
    </submittedName>
</protein>
<dbReference type="PATRIC" id="fig|148604.4.peg.656"/>
<dbReference type="Pfam" id="PF00389">
    <property type="entry name" value="2-Hacid_dh"/>
    <property type="match status" value="1"/>
</dbReference>
<keyword evidence="3" id="KW-0520">NAD</keyword>
<reference evidence="7 8" key="1">
    <citation type="journal article" date="2015" name="Genome Announc.">
        <title>Expanding the biotechnology potential of lactobacilli through comparative genomics of 213 strains and associated genera.</title>
        <authorList>
            <person name="Sun Z."/>
            <person name="Harris H.M."/>
            <person name="McCann A."/>
            <person name="Guo C."/>
            <person name="Argimon S."/>
            <person name="Zhang W."/>
            <person name="Yang X."/>
            <person name="Jeffery I.B."/>
            <person name="Cooney J.C."/>
            <person name="Kagawa T.F."/>
            <person name="Liu W."/>
            <person name="Song Y."/>
            <person name="Salvetti E."/>
            <person name="Wrobel A."/>
            <person name="Rasinkangas P."/>
            <person name="Parkhill J."/>
            <person name="Rea M.C."/>
            <person name="O'Sullivan O."/>
            <person name="Ritari J."/>
            <person name="Douillard F.P."/>
            <person name="Paul Ross R."/>
            <person name="Yang R."/>
            <person name="Briner A.E."/>
            <person name="Felis G.E."/>
            <person name="de Vos W.M."/>
            <person name="Barrangou R."/>
            <person name="Klaenhammer T.R."/>
            <person name="Caufield P.W."/>
            <person name="Cui Y."/>
            <person name="Zhang H."/>
            <person name="O'Toole P.W."/>
        </authorList>
    </citation>
    <scope>NUCLEOTIDE SEQUENCE [LARGE SCALE GENOMIC DNA]</scope>
    <source>
        <strain evidence="7 8">DSM 14792</strain>
    </source>
</reference>
<dbReference type="InterPro" id="IPR036291">
    <property type="entry name" value="NAD(P)-bd_dom_sf"/>
</dbReference>
<dbReference type="EMBL" id="JQBA01000002">
    <property type="protein sequence ID" value="KRN45436.1"/>
    <property type="molecule type" value="Genomic_DNA"/>
</dbReference>
<dbReference type="PROSITE" id="PS00065">
    <property type="entry name" value="D_2_HYDROXYACID_DH_1"/>
    <property type="match status" value="1"/>
</dbReference>
<dbReference type="GO" id="GO:0051287">
    <property type="term" value="F:NAD binding"/>
    <property type="evidence" value="ECO:0007669"/>
    <property type="project" value="InterPro"/>
</dbReference>
<dbReference type="InterPro" id="IPR029752">
    <property type="entry name" value="D-isomer_DH_CS1"/>
</dbReference>
<feature type="domain" description="D-isomer specific 2-hydroxyacid dehydrogenase NAD-binding" evidence="6">
    <location>
        <begin position="117"/>
        <end position="303"/>
    </location>
</feature>
<dbReference type="InterPro" id="IPR006139">
    <property type="entry name" value="D-isomer_2_OHA_DH_cat_dom"/>
</dbReference>
<dbReference type="Gene3D" id="3.40.50.720">
    <property type="entry name" value="NAD(P)-binding Rossmann-like Domain"/>
    <property type="match status" value="2"/>
</dbReference>
<evidence type="ECO:0000313" key="7">
    <source>
        <dbReference type="EMBL" id="KRN45436.1"/>
    </source>
</evidence>
<keyword evidence="8" id="KW-1185">Reference proteome</keyword>
<feature type="domain" description="D-isomer specific 2-hydroxyacid dehydrogenase catalytic" evidence="5">
    <location>
        <begin position="14"/>
        <end position="334"/>
    </location>
</feature>
<dbReference type="AlphaFoldDB" id="A0A0R2H5Q5"/>
<dbReference type="PANTHER" id="PTHR43026">
    <property type="entry name" value="2-HYDROXYACID DEHYDROGENASE HOMOLOG 1-RELATED"/>
    <property type="match status" value="1"/>
</dbReference>
<dbReference type="eggNOG" id="COG1052">
    <property type="taxonomic scope" value="Bacteria"/>
</dbReference>
<dbReference type="InterPro" id="IPR006140">
    <property type="entry name" value="D-isomer_DH_NAD-bd"/>
</dbReference>
<dbReference type="PROSITE" id="PS00671">
    <property type="entry name" value="D_2_HYDROXYACID_DH_3"/>
    <property type="match status" value="1"/>
</dbReference>
<dbReference type="CDD" id="cd12186">
    <property type="entry name" value="LDH"/>
    <property type="match status" value="1"/>
</dbReference>
<dbReference type="GO" id="GO:0008720">
    <property type="term" value="F:D-lactate dehydrogenase (NAD+) activity"/>
    <property type="evidence" value="ECO:0007669"/>
    <property type="project" value="TreeGrafter"/>
</dbReference>
<dbReference type="SUPFAM" id="SSF51735">
    <property type="entry name" value="NAD(P)-binding Rossmann-fold domains"/>
    <property type="match status" value="1"/>
</dbReference>
<evidence type="ECO:0000256" key="4">
    <source>
        <dbReference type="RuleBase" id="RU003719"/>
    </source>
</evidence>
<evidence type="ECO:0000256" key="3">
    <source>
        <dbReference type="ARBA" id="ARBA00023027"/>
    </source>
</evidence>
<dbReference type="InterPro" id="IPR029753">
    <property type="entry name" value="D-isomer_DH_CS"/>
</dbReference>
<dbReference type="InterPro" id="IPR058205">
    <property type="entry name" value="D-LDH-like"/>
</dbReference>
<evidence type="ECO:0000259" key="5">
    <source>
        <dbReference type="Pfam" id="PF00389"/>
    </source>
</evidence>
<keyword evidence="2 4" id="KW-0560">Oxidoreductase</keyword>
<dbReference type="PANTHER" id="PTHR43026:SF1">
    <property type="entry name" value="2-HYDROXYACID DEHYDROGENASE HOMOLOG 1-RELATED"/>
    <property type="match status" value="1"/>
</dbReference>
<evidence type="ECO:0000256" key="2">
    <source>
        <dbReference type="ARBA" id="ARBA00023002"/>
    </source>
</evidence>
<dbReference type="STRING" id="1203076.GCA_000312405_00610"/>
<organism evidence="7 8">
    <name type="scientific">Limosilactobacillus ingluviei</name>
    <dbReference type="NCBI Taxonomy" id="148604"/>
    <lineage>
        <taxon>Bacteria</taxon>
        <taxon>Bacillati</taxon>
        <taxon>Bacillota</taxon>
        <taxon>Bacilli</taxon>
        <taxon>Lactobacillales</taxon>
        <taxon>Lactobacillaceae</taxon>
        <taxon>Limosilactobacillus</taxon>
    </lineage>
</organism>
<dbReference type="Proteomes" id="UP000051639">
    <property type="component" value="Unassembled WGS sequence"/>
</dbReference>
<dbReference type="SUPFAM" id="SSF52283">
    <property type="entry name" value="Formate/glycerate dehydrogenase catalytic domain-like"/>
    <property type="match status" value="1"/>
</dbReference>
<evidence type="ECO:0000259" key="6">
    <source>
        <dbReference type="Pfam" id="PF02826"/>
    </source>
</evidence>